<dbReference type="InterPro" id="IPR010265">
    <property type="entry name" value="Phage_lambda_TipM"/>
</dbReference>
<gene>
    <name evidence="1" type="ORF">BMJ33_11625</name>
</gene>
<accession>A0ABX4TPR2</accession>
<dbReference type="EMBL" id="NBUC01000065">
    <property type="protein sequence ID" value="PLU04511.1"/>
    <property type="molecule type" value="Genomic_DNA"/>
</dbReference>
<evidence type="ECO:0000313" key="1">
    <source>
        <dbReference type="EMBL" id="PLU04511.1"/>
    </source>
</evidence>
<organism evidence="1 2">
    <name type="scientific">Sinorhizobium medicae</name>
    <dbReference type="NCBI Taxonomy" id="110321"/>
    <lineage>
        <taxon>Bacteria</taxon>
        <taxon>Pseudomonadati</taxon>
        <taxon>Pseudomonadota</taxon>
        <taxon>Alphaproteobacteria</taxon>
        <taxon>Hyphomicrobiales</taxon>
        <taxon>Rhizobiaceae</taxon>
        <taxon>Sinorhizobium/Ensifer group</taxon>
        <taxon>Sinorhizobium</taxon>
    </lineage>
</organism>
<name>A0ABX4TPR2_9HYPH</name>
<reference evidence="1 2" key="1">
    <citation type="journal article" date="2018" name="FEMS Microbiol. Ecol.">
        <title>Co-invading symbiotic mutualists of Medicago polymorpha retain high ancestral diversity and contain diverse accessory genomes.</title>
        <authorList>
            <person name="Porter S.S."/>
            <person name="Faber-Hammond J.J."/>
            <person name="Friesen M.L."/>
        </authorList>
    </citation>
    <scope>NUCLEOTIDE SEQUENCE [LARGE SCALE GENOMIC DNA]</scope>
    <source>
        <strain evidence="1 2">Str16</strain>
    </source>
</reference>
<dbReference type="Pfam" id="PF05939">
    <property type="entry name" value="Phage_min_tail"/>
    <property type="match status" value="1"/>
</dbReference>
<sequence>MAFDGTDRDWCPALPAQMADGFRLRVGQFGDGYAQRTLDGINFQRRRWQLRFEMKTDDIIADMLAYLEAQRGNSFSYYDPSSGKYYQVNCDEWTVDWLRAKFATSGNRTELRGTLSAEFVQAFGVTA</sequence>
<evidence type="ECO:0000313" key="2">
    <source>
        <dbReference type="Proteomes" id="UP001190825"/>
    </source>
</evidence>
<dbReference type="RefSeq" id="WP_101778213.1">
    <property type="nucleotide sequence ID" value="NZ_NBUC01000065.1"/>
</dbReference>
<protein>
    <submittedName>
        <fullName evidence="1">Phage tail protein</fullName>
    </submittedName>
</protein>
<comment type="caution">
    <text evidence="1">The sequence shown here is derived from an EMBL/GenBank/DDBJ whole genome shotgun (WGS) entry which is preliminary data.</text>
</comment>
<dbReference type="Proteomes" id="UP001190825">
    <property type="component" value="Unassembled WGS sequence"/>
</dbReference>
<proteinExistence type="predicted"/>
<keyword evidence="2" id="KW-1185">Reference proteome</keyword>